<protein>
    <submittedName>
        <fullName evidence="2">Uncharacterized protein</fullName>
    </submittedName>
</protein>
<dbReference type="Proteomes" id="UP000247233">
    <property type="component" value="Unassembled WGS sequence"/>
</dbReference>
<dbReference type="InterPro" id="IPR053221">
    <property type="entry name" value="Burnettramic_acid_biosynth"/>
</dbReference>
<evidence type="ECO:0000313" key="3">
    <source>
        <dbReference type="Proteomes" id="UP000247233"/>
    </source>
</evidence>
<dbReference type="RefSeq" id="XP_025399600.1">
    <property type="nucleotide sequence ID" value="XM_025541797.1"/>
</dbReference>
<evidence type="ECO:0000256" key="1">
    <source>
        <dbReference type="SAM" id="MobiDB-lite"/>
    </source>
</evidence>
<gene>
    <name evidence="2" type="ORF">BO70DRAFT_352506</name>
</gene>
<dbReference type="PANTHER" id="PTHR38887:SF1">
    <property type="entry name" value="RAS MODIFICATION PROTEIN ERF4"/>
    <property type="match status" value="1"/>
</dbReference>
<dbReference type="EMBL" id="MSFL01000011">
    <property type="protein sequence ID" value="PWY82886.1"/>
    <property type="molecule type" value="Genomic_DNA"/>
</dbReference>
<feature type="compositionally biased region" description="Basic and acidic residues" evidence="1">
    <location>
        <begin position="47"/>
        <end position="62"/>
    </location>
</feature>
<feature type="region of interest" description="Disordered" evidence="1">
    <location>
        <begin position="399"/>
        <end position="423"/>
    </location>
</feature>
<accession>A0A317W8D8</accession>
<dbReference type="OrthoDB" id="3068835at2759"/>
<comment type="caution">
    <text evidence="2">The sequence shown here is derived from an EMBL/GenBank/DDBJ whole genome shotgun (WGS) entry which is preliminary data.</text>
</comment>
<proteinExistence type="predicted"/>
<feature type="region of interest" description="Disordered" evidence="1">
    <location>
        <begin position="316"/>
        <end position="347"/>
    </location>
</feature>
<feature type="region of interest" description="Disordered" evidence="1">
    <location>
        <begin position="34"/>
        <end position="62"/>
    </location>
</feature>
<dbReference type="GeneID" id="37064034"/>
<dbReference type="STRING" id="1448321.A0A317W8D8"/>
<reference evidence="2 3" key="1">
    <citation type="submission" date="2016-12" db="EMBL/GenBank/DDBJ databases">
        <title>The genomes of Aspergillus section Nigri reveals drivers in fungal speciation.</title>
        <authorList>
            <consortium name="DOE Joint Genome Institute"/>
            <person name="Vesth T.C."/>
            <person name="Nybo J."/>
            <person name="Theobald S."/>
            <person name="Brandl J."/>
            <person name="Frisvad J.C."/>
            <person name="Nielsen K.F."/>
            <person name="Lyhne E.K."/>
            <person name="Kogle M.E."/>
            <person name="Kuo A."/>
            <person name="Riley R."/>
            <person name="Clum A."/>
            <person name="Nolan M."/>
            <person name="Lipzen A."/>
            <person name="Salamov A."/>
            <person name="Henrissat B."/>
            <person name="Wiebenga A."/>
            <person name="De Vries R.P."/>
            <person name="Grigoriev I.V."/>
            <person name="Mortensen U.H."/>
            <person name="Andersen M.R."/>
            <person name="Baker S.E."/>
        </authorList>
    </citation>
    <scope>NUCLEOTIDE SEQUENCE [LARGE SCALE GENOMIC DNA]</scope>
    <source>
        <strain evidence="2 3">CBS 117.55</strain>
    </source>
</reference>
<dbReference type="AlphaFoldDB" id="A0A317W8D8"/>
<keyword evidence="3" id="KW-1185">Reference proteome</keyword>
<evidence type="ECO:0000313" key="2">
    <source>
        <dbReference type="EMBL" id="PWY82886.1"/>
    </source>
</evidence>
<dbReference type="PANTHER" id="PTHR38887">
    <property type="entry name" value="CHROMOSOME 21, WHOLE GENOME SHOTGUN SEQUENCE"/>
    <property type="match status" value="1"/>
</dbReference>
<sequence>MTVKINFELPVCCHWNCMMMMMSTDYKKTSPFSSAEELYDDPSPSEYRNRGIEPDRYRSLSGDRDHHYQYQCQLRHSQPFNADCRVFRPVVVPRTRLTEIPPETSKAFKGTFYSPFMRAYSPVLAEAGIPSNDFLAFIDGLNEVFIANPILQTTGMVGGILSMVPFPPVKLAGIGVKVASKLSTAGISYGRTRAYIKDANLALFGPRGLHCTVMSTKDMMTKVGLDEVQQTRVLSSPSSSPEDQDDVNEVDSRRIAEIHDAYGGDAPVSRVMPADPRLQRLNALEGFVAPLQIDGLPDRVAQTNVLKRMNAAFAETQEAKQIKKSGKQRDDSRRTRRGRLEDAERERQQCDMEIATIERKMEILHEKAARESYDGSAKRDKVEKVFDKEMRRLQHEMDKACRGRDRKVDKSMKQGEDEWERVGKRERRIASKIRWVVISKREEGQPDDETPDESE</sequence>
<name>A0A317W8D8_9EURO</name>
<dbReference type="VEuPathDB" id="FungiDB:BO70DRAFT_352506"/>
<organism evidence="2 3">
    <name type="scientific">Aspergillus heteromorphus CBS 117.55</name>
    <dbReference type="NCBI Taxonomy" id="1448321"/>
    <lineage>
        <taxon>Eukaryota</taxon>
        <taxon>Fungi</taxon>
        <taxon>Dikarya</taxon>
        <taxon>Ascomycota</taxon>
        <taxon>Pezizomycotina</taxon>
        <taxon>Eurotiomycetes</taxon>
        <taxon>Eurotiomycetidae</taxon>
        <taxon>Eurotiales</taxon>
        <taxon>Aspergillaceae</taxon>
        <taxon>Aspergillus</taxon>
        <taxon>Aspergillus subgen. Circumdati</taxon>
    </lineage>
</organism>
<feature type="compositionally biased region" description="Basic and acidic residues" evidence="1">
    <location>
        <begin position="317"/>
        <end position="347"/>
    </location>
</feature>